<sequence>MIEILFNLEKKKIVNLANILKEYQDNDILDELINSLGYKKIMLTVRENIKLKETQDAIKNLFKDIESFKNIEYISYKYKNDLKYHKTKNLLNQEYNEIECIVLIDIFHKIKANIKKYENSLKFSWAKQKKYDSFEYDIIKFKKLTKEQFLFEYLLEINNNPFLTNHYTSFEEYKSAKEKYLECCYKLDSYCKKFEIKRNYLTRLKYKDTEFNNIKIEFKKICKKKIADLSIKNVVYLIYIDEKLVNKNNYSLILPFYVGQTSKPISKRFSEHKTEIEKSLDFFKTYGIHSNDLRYSLYDKMASFLYANGLDTKDLKVTIIEHVSVLEDSDANKKELYSREHFHIKKLKAYKYGFNATPFIENFYKIDKKHQRMLHKREPNISLEQKNEIFKQYFLKYFLISKEEFKDNLNDLVGFGYFKLNIESLSKIYNLMYNCFNNCESFKKYNWFFKNEINKINKIKKLDQFIFCPDFVYMGKRQLPEFINTYVNNS</sequence>
<protein>
    <recommendedName>
        <fullName evidence="3">GIY-YIG domain-containing protein</fullName>
    </recommendedName>
</protein>
<evidence type="ECO:0008006" key="3">
    <source>
        <dbReference type="Google" id="ProtNLM"/>
    </source>
</evidence>
<name>A0A249SNN6_9MOLU</name>
<dbReference type="RefSeq" id="WP_027875564.1">
    <property type="nucleotide sequence ID" value="NZ_CP023173.1"/>
</dbReference>
<keyword evidence="2" id="KW-1185">Reference proteome</keyword>
<dbReference type="KEGG" id="mchc:CK556_02655"/>
<reference evidence="1 2" key="1">
    <citation type="submission" date="2017-08" db="EMBL/GenBank/DDBJ databases">
        <title>Complete Genome Sequence of Mesoplasma chauliocola.</title>
        <authorList>
            <person name="Knight T.F.Jr."/>
            <person name="Citino T."/>
        </authorList>
    </citation>
    <scope>NUCLEOTIDE SEQUENCE [LARGE SCALE GENOMIC DNA]</scope>
    <source>
        <strain evidence="1 2">CHPA-2</strain>
    </source>
</reference>
<dbReference type="Proteomes" id="UP000232229">
    <property type="component" value="Chromosome"/>
</dbReference>
<evidence type="ECO:0000313" key="1">
    <source>
        <dbReference type="EMBL" id="ASZ09240.1"/>
    </source>
</evidence>
<evidence type="ECO:0000313" key="2">
    <source>
        <dbReference type="Proteomes" id="UP000232229"/>
    </source>
</evidence>
<gene>
    <name evidence="1" type="ORF">CK556_02655</name>
</gene>
<accession>A0A249SNN6</accession>
<dbReference type="AlphaFoldDB" id="A0A249SNN6"/>
<proteinExistence type="predicted"/>
<organism evidence="1 2">
    <name type="scientific">Mesoplasma chauliocola</name>
    <dbReference type="NCBI Taxonomy" id="216427"/>
    <lineage>
        <taxon>Bacteria</taxon>
        <taxon>Bacillati</taxon>
        <taxon>Mycoplasmatota</taxon>
        <taxon>Mollicutes</taxon>
        <taxon>Entomoplasmatales</taxon>
        <taxon>Entomoplasmataceae</taxon>
        <taxon>Mesoplasma</taxon>
    </lineage>
</organism>
<dbReference type="EMBL" id="CP023173">
    <property type="protein sequence ID" value="ASZ09240.1"/>
    <property type="molecule type" value="Genomic_DNA"/>
</dbReference>